<gene>
    <name evidence="1" type="ORF">K488DRAFT_57871</name>
</gene>
<keyword evidence="2" id="KW-1185">Reference proteome</keyword>
<evidence type="ECO:0000313" key="2">
    <source>
        <dbReference type="Proteomes" id="UP000814128"/>
    </source>
</evidence>
<reference evidence="1" key="1">
    <citation type="submission" date="2021-02" db="EMBL/GenBank/DDBJ databases">
        <authorList>
            <consortium name="DOE Joint Genome Institute"/>
            <person name="Ahrendt S."/>
            <person name="Looney B.P."/>
            <person name="Miyauchi S."/>
            <person name="Morin E."/>
            <person name="Drula E."/>
            <person name="Courty P.E."/>
            <person name="Chicoki N."/>
            <person name="Fauchery L."/>
            <person name="Kohler A."/>
            <person name="Kuo A."/>
            <person name="Labutti K."/>
            <person name="Pangilinan J."/>
            <person name="Lipzen A."/>
            <person name="Riley R."/>
            <person name="Andreopoulos W."/>
            <person name="He G."/>
            <person name="Johnson J."/>
            <person name="Barry K.W."/>
            <person name="Grigoriev I.V."/>
            <person name="Nagy L."/>
            <person name="Hibbett D."/>
            <person name="Henrissat B."/>
            <person name="Matheny P.B."/>
            <person name="Labbe J."/>
            <person name="Martin F."/>
        </authorList>
    </citation>
    <scope>NUCLEOTIDE SEQUENCE</scope>
    <source>
        <strain evidence="1">EC-137</strain>
    </source>
</reference>
<comment type="caution">
    <text evidence="1">The sequence shown here is derived from an EMBL/GenBank/DDBJ whole genome shotgun (WGS) entry which is preliminary data.</text>
</comment>
<accession>A0ACB8QAP1</accession>
<dbReference type="Proteomes" id="UP000814128">
    <property type="component" value="Unassembled WGS sequence"/>
</dbReference>
<reference evidence="1" key="2">
    <citation type="journal article" date="2022" name="New Phytol.">
        <title>Evolutionary transition to the ectomycorrhizal habit in the genomes of a hyperdiverse lineage of mushroom-forming fungi.</title>
        <authorList>
            <person name="Looney B."/>
            <person name="Miyauchi S."/>
            <person name="Morin E."/>
            <person name="Drula E."/>
            <person name="Courty P.E."/>
            <person name="Kohler A."/>
            <person name="Kuo A."/>
            <person name="LaButti K."/>
            <person name="Pangilinan J."/>
            <person name="Lipzen A."/>
            <person name="Riley R."/>
            <person name="Andreopoulos W."/>
            <person name="He G."/>
            <person name="Johnson J."/>
            <person name="Nolan M."/>
            <person name="Tritt A."/>
            <person name="Barry K.W."/>
            <person name="Grigoriev I.V."/>
            <person name="Nagy L.G."/>
            <person name="Hibbett D."/>
            <person name="Henrissat B."/>
            <person name="Matheny P.B."/>
            <person name="Labbe J."/>
            <person name="Martin F.M."/>
        </authorList>
    </citation>
    <scope>NUCLEOTIDE SEQUENCE</scope>
    <source>
        <strain evidence="1">EC-137</strain>
    </source>
</reference>
<organism evidence="1 2">
    <name type="scientific">Vararia minispora EC-137</name>
    <dbReference type="NCBI Taxonomy" id="1314806"/>
    <lineage>
        <taxon>Eukaryota</taxon>
        <taxon>Fungi</taxon>
        <taxon>Dikarya</taxon>
        <taxon>Basidiomycota</taxon>
        <taxon>Agaricomycotina</taxon>
        <taxon>Agaricomycetes</taxon>
        <taxon>Russulales</taxon>
        <taxon>Lachnocladiaceae</taxon>
        <taxon>Vararia</taxon>
    </lineage>
</organism>
<protein>
    <submittedName>
        <fullName evidence="1">Uncharacterized protein</fullName>
    </submittedName>
</protein>
<evidence type="ECO:0000313" key="1">
    <source>
        <dbReference type="EMBL" id="KAI0028733.1"/>
    </source>
</evidence>
<proteinExistence type="predicted"/>
<name>A0ACB8QAP1_9AGAM</name>
<sequence length="499" mass="55230">MTSAARLSPQKPAPTIDDLRVRLCYVCREEEEHGAPQPKRWVHPCSCTLIAHEACLLQWIKSAQESRDRSKNALKCPQCGARYQLESHNPPILRLLEALNRGISRAGTIVTVASLGGVVVTCAGGVYLLLASYGGVALKEYLGRRYFTFVLTDDPNSWSWATWLSLPLIPISLILSRLPLGTPSPTVPSTMLLLWSAVTPDEASSYFASHGILRYASIWPLTPAPLWPPSPTLICVCYPLVHSLYHAARRRLTHYVTEGRRSPLLLPPNVQRFLWAFGGDNGQHGARIDIMVQGDVEQPDVQQERDREQRLDGENNGEAAERTIRITGASLGRLLGGALVMPYIASAFGNALLGLSRRSHILRTILAVKESAPRTAYQWEMGFTPKDGGLVGAIERAARREGLPAPGIGGTLRILLRLLTFGHRAWIESDPVWWRNTLGLGLFIVLKDVIKVVHLWLAKQELESRHLKNRDFAGIDPKELDLVHPWPSVGSNISVAPRS</sequence>
<dbReference type="EMBL" id="MU273727">
    <property type="protein sequence ID" value="KAI0028733.1"/>
    <property type="molecule type" value="Genomic_DNA"/>
</dbReference>